<keyword evidence="2" id="KW-1185">Reference proteome</keyword>
<protein>
    <submittedName>
        <fullName evidence="1">Transporter</fullName>
    </submittedName>
</protein>
<dbReference type="OrthoDB" id="8770768at2"/>
<sequence>MLACVQTPAFAANEEPIATDRPDFVESSDVVGNRRLQIETSIARDRTAGHGDTETLWATPTLLRFGISESVELRIESDGALHQRSSVAGHAPITERGHADVSLGMKWHAMDAVGNLPSVGVLLHADLNTGSTAFRGEGTRPTARVVAEWDLPHDLSLGIMPGIGHEKDHGGTTFAIFGLVVGKSLSDRLRGFVEVSSPHIARAAHGGTEASLSVGAAYLLQKNIQIDTAFSRGLNGRTPDSGMTVGLSIKL</sequence>
<evidence type="ECO:0000313" key="1">
    <source>
        <dbReference type="EMBL" id="QBE67007.1"/>
    </source>
</evidence>
<gene>
    <name evidence="1" type="ORF">EWM63_01650</name>
</gene>
<dbReference type="InterPro" id="IPR025737">
    <property type="entry name" value="FApF"/>
</dbReference>
<reference evidence="1 2" key="1">
    <citation type="submission" date="2019-02" db="EMBL/GenBank/DDBJ databases">
        <title>Draft Genome Sequences of Six Type Strains of the Genus Massilia.</title>
        <authorList>
            <person name="Miess H."/>
            <person name="Frediansyhah A."/>
            <person name="Gross H."/>
        </authorList>
    </citation>
    <scope>NUCLEOTIDE SEQUENCE [LARGE SCALE GENOMIC DNA]</scope>
    <source>
        <strain evidence="1 2">DSM 17473</strain>
    </source>
</reference>
<dbReference type="AlphaFoldDB" id="A0A4P6L626"/>
<dbReference type="EMBL" id="CP035913">
    <property type="protein sequence ID" value="QBE67007.1"/>
    <property type="molecule type" value="Genomic_DNA"/>
</dbReference>
<dbReference type="Proteomes" id="UP000290637">
    <property type="component" value="Chromosome"/>
</dbReference>
<organism evidence="1 2">
    <name type="scientific">Pseudoduganella lutea</name>
    <dbReference type="NCBI Taxonomy" id="321985"/>
    <lineage>
        <taxon>Bacteria</taxon>
        <taxon>Pseudomonadati</taxon>
        <taxon>Pseudomonadota</taxon>
        <taxon>Betaproteobacteria</taxon>
        <taxon>Burkholderiales</taxon>
        <taxon>Oxalobacteraceae</taxon>
        <taxon>Telluria group</taxon>
        <taxon>Pseudoduganella</taxon>
    </lineage>
</organism>
<proteinExistence type="predicted"/>
<name>A0A4P6L626_9BURK</name>
<accession>A0A4P6L626</accession>
<dbReference type="Pfam" id="PF13557">
    <property type="entry name" value="Phenol_MetA_deg"/>
    <property type="match status" value="1"/>
</dbReference>
<dbReference type="KEGG" id="plue:EWM63_01650"/>
<evidence type="ECO:0000313" key="2">
    <source>
        <dbReference type="Proteomes" id="UP000290637"/>
    </source>
</evidence>